<comment type="caution">
    <text evidence="2">The sequence shown here is derived from an EMBL/GenBank/DDBJ whole genome shotgun (WGS) entry which is preliminary data.</text>
</comment>
<organism evidence="2 3">
    <name type="scientific">Litchfieldella anticariensis (strain DSM 16096 / CECT 5854 / CIP 108499 / LMG 22089 / FP35)</name>
    <name type="common">Halomonas anticariensis</name>
    <dbReference type="NCBI Taxonomy" id="1121939"/>
    <lineage>
        <taxon>Bacteria</taxon>
        <taxon>Pseudomonadati</taxon>
        <taxon>Pseudomonadota</taxon>
        <taxon>Gammaproteobacteria</taxon>
        <taxon>Oceanospirillales</taxon>
        <taxon>Halomonadaceae</taxon>
        <taxon>Litchfieldella</taxon>
    </lineage>
</organism>
<dbReference type="eggNOG" id="ENOG5032XMJ">
    <property type="taxonomic scope" value="Bacteria"/>
</dbReference>
<dbReference type="InterPro" id="IPR036684">
    <property type="entry name" value="Ca_lectin_sf"/>
</dbReference>
<evidence type="ECO:0000259" key="1">
    <source>
        <dbReference type="Pfam" id="PF07472"/>
    </source>
</evidence>
<accession>S2L8I0</accession>
<protein>
    <recommendedName>
        <fullName evidence="1">Calcium-mediated lectin domain-containing protein</fullName>
    </recommendedName>
</protein>
<sequence>MAYQQGTFTLPANIRFGITALVNSSGKQIVTVLVDGKTAAQFEGQSTSNEVIGSQVLNSGSGDVQITVSVNGQQSSLTSAQLILANRLNVVALGSEDSTDNDYNDTVAILNWPLG</sequence>
<feature type="domain" description="Calcium-mediated lectin" evidence="1">
    <location>
        <begin position="8"/>
        <end position="114"/>
    </location>
</feature>
<dbReference type="OrthoDB" id="6987538at2"/>
<dbReference type="STRING" id="1121939.L861_10890"/>
<dbReference type="SUPFAM" id="SSF82026">
    <property type="entry name" value="Calcium-mediated lectin"/>
    <property type="match status" value="1"/>
</dbReference>
<gene>
    <name evidence="2" type="ORF">L861_10890</name>
</gene>
<dbReference type="EMBL" id="ASTJ01000036">
    <property type="protein sequence ID" value="EPC01071.1"/>
    <property type="molecule type" value="Genomic_DNA"/>
</dbReference>
<dbReference type="Proteomes" id="UP000014463">
    <property type="component" value="Unassembled WGS sequence"/>
</dbReference>
<keyword evidence="3" id="KW-1185">Reference proteome</keyword>
<dbReference type="Gene3D" id="2.60.120.400">
    <property type="entry name" value="Calcium-mediated lectin"/>
    <property type="match status" value="1"/>
</dbReference>
<dbReference type="RefSeq" id="WP_016417761.1">
    <property type="nucleotide sequence ID" value="NZ_KE332392.1"/>
</dbReference>
<name>S2L8I0_LITA3</name>
<evidence type="ECO:0000313" key="3">
    <source>
        <dbReference type="Proteomes" id="UP000014463"/>
    </source>
</evidence>
<dbReference type="InterPro" id="IPR010907">
    <property type="entry name" value="Ca-mediated_lectin"/>
</dbReference>
<dbReference type="Pfam" id="PF07472">
    <property type="entry name" value="PA-IIL"/>
    <property type="match status" value="1"/>
</dbReference>
<dbReference type="PATRIC" id="fig|1121939.11.peg.3243"/>
<evidence type="ECO:0000313" key="2">
    <source>
        <dbReference type="EMBL" id="EPC01071.1"/>
    </source>
</evidence>
<reference evidence="2 3" key="1">
    <citation type="journal article" date="2013" name="Genome Announc.">
        <title>Draft genome sequence of the moderately halophilic gammaproteobacterium Halomonas anticariensis FP35.</title>
        <authorList>
            <person name="Tahrioui A."/>
            <person name="Quesada E."/>
            <person name="Llamas I."/>
        </authorList>
    </citation>
    <scope>NUCLEOTIDE SEQUENCE [LARGE SCALE GENOMIC DNA]</scope>
    <source>
        <strain evidence="3">DSM 16096 / CECT 5854 / LMG 22089 / FP35</strain>
    </source>
</reference>
<dbReference type="AlphaFoldDB" id="S2L8I0"/>
<proteinExistence type="predicted"/>